<proteinExistence type="inferred from homology"/>
<evidence type="ECO:0000256" key="1">
    <source>
        <dbReference type="ARBA" id="ARBA00007905"/>
    </source>
</evidence>
<keyword evidence="6" id="KW-1185">Reference proteome</keyword>
<dbReference type="CDD" id="cd19071">
    <property type="entry name" value="AKR_AKR1-5-like"/>
    <property type="match status" value="1"/>
</dbReference>
<dbReference type="Proteomes" id="UP000198976">
    <property type="component" value="Chromosome I"/>
</dbReference>
<name>A0ABY0VAZ0_9ACTO</name>
<dbReference type="PIRSF" id="PIRSF000097">
    <property type="entry name" value="AKR"/>
    <property type="match status" value="1"/>
</dbReference>
<dbReference type="RefSeq" id="WP_070727714.1">
    <property type="nucleotide sequence ID" value="NZ_LT629792.1"/>
</dbReference>
<keyword evidence="3" id="KW-0560">Oxidoreductase</keyword>
<comment type="similarity">
    <text evidence="1">Belongs to the aldo/keto reductase family.</text>
</comment>
<dbReference type="PROSITE" id="PS00062">
    <property type="entry name" value="ALDOKETO_REDUCTASE_2"/>
    <property type="match status" value="1"/>
</dbReference>
<dbReference type="PANTHER" id="PTHR43827">
    <property type="entry name" value="2,5-DIKETO-D-GLUCONIC ACID REDUCTASE"/>
    <property type="match status" value="1"/>
</dbReference>
<evidence type="ECO:0000256" key="3">
    <source>
        <dbReference type="ARBA" id="ARBA00023002"/>
    </source>
</evidence>
<dbReference type="SUPFAM" id="SSF51430">
    <property type="entry name" value="NAD(P)-linked oxidoreductase"/>
    <property type="match status" value="1"/>
</dbReference>
<dbReference type="InterPro" id="IPR023210">
    <property type="entry name" value="NADP_OxRdtase_dom"/>
</dbReference>
<dbReference type="EMBL" id="LT629792">
    <property type="protein sequence ID" value="SDU04075.1"/>
    <property type="molecule type" value="Genomic_DNA"/>
</dbReference>
<accession>A0ABY0VAZ0</accession>
<evidence type="ECO:0000313" key="5">
    <source>
        <dbReference type="EMBL" id="SDU04075.1"/>
    </source>
</evidence>
<dbReference type="PROSITE" id="PS00798">
    <property type="entry name" value="ALDOKETO_REDUCTASE_1"/>
    <property type="match status" value="1"/>
</dbReference>
<dbReference type="PRINTS" id="PR00069">
    <property type="entry name" value="ALDKETRDTASE"/>
</dbReference>
<dbReference type="InterPro" id="IPR036812">
    <property type="entry name" value="NAD(P)_OxRdtase_dom_sf"/>
</dbReference>
<dbReference type="Gene3D" id="3.20.20.100">
    <property type="entry name" value="NADP-dependent oxidoreductase domain"/>
    <property type="match status" value="1"/>
</dbReference>
<evidence type="ECO:0000256" key="2">
    <source>
        <dbReference type="ARBA" id="ARBA00022857"/>
    </source>
</evidence>
<gene>
    <name evidence="5" type="ORF">SAMN04489714_1796</name>
</gene>
<sequence>MATASADIPQIPTLSLATGATIPQLGFGTYKITEHVVEAVSNALALGYRHLDTAQMYHNEAEVGQAWAQSGVAREELFITTKLDNPNHEPDVARAAFTQSLKDLRTDYVDLFLIHWPLPTLYGGDFVTTWKVLEEFYEDGRARAIGVSNFEPHHLEILLEQSSVVPMVNQIESHPYLLNQEVHDFDDKHSIITEAWSPLARGRAASDDRLSEIAREVSEQAERDVSAAQVALRWALQRGDVIFPKSVTPERQRANMMLFDIELTDQQMAAVAALDEGEEGRTGAHPDVMDRL</sequence>
<dbReference type="PANTHER" id="PTHR43827:SF3">
    <property type="entry name" value="NADP-DEPENDENT OXIDOREDUCTASE DOMAIN-CONTAINING PROTEIN"/>
    <property type="match status" value="1"/>
</dbReference>
<evidence type="ECO:0000259" key="4">
    <source>
        <dbReference type="Pfam" id="PF00248"/>
    </source>
</evidence>
<keyword evidence="2" id="KW-0521">NADP</keyword>
<dbReference type="Pfam" id="PF00248">
    <property type="entry name" value="Aldo_ket_red"/>
    <property type="match status" value="1"/>
</dbReference>
<organism evidence="5 6">
    <name type="scientific">Schaalia radingae</name>
    <dbReference type="NCBI Taxonomy" id="131110"/>
    <lineage>
        <taxon>Bacteria</taxon>
        <taxon>Bacillati</taxon>
        <taxon>Actinomycetota</taxon>
        <taxon>Actinomycetes</taxon>
        <taxon>Actinomycetales</taxon>
        <taxon>Actinomycetaceae</taxon>
        <taxon>Schaalia</taxon>
    </lineage>
</organism>
<reference evidence="5 6" key="1">
    <citation type="submission" date="2016-10" db="EMBL/GenBank/DDBJ databases">
        <authorList>
            <person name="Varghese N."/>
            <person name="Submissions S."/>
        </authorList>
    </citation>
    <scope>NUCLEOTIDE SEQUENCE [LARGE SCALE GENOMIC DNA]</scope>
    <source>
        <strain evidence="5 6">DSM 9169</strain>
    </source>
</reference>
<dbReference type="InterPro" id="IPR020471">
    <property type="entry name" value="AKR"/>
</dbReference>
<protein>
    <submittedName>
        <fullName evidence="5">2,5-diketo-D-gluconate reductase A</fullName>
    </submittedName>
</protein>
<feature type="domain" description="NADP-dependent oxidoreductase" evidence="4">
    <location>
        <begin position="25"/>
        <end position="275"/>
    </location>
</feature>
<evidence type="ECO:0000313" key="6">
    <source>
        <dbReference type="Proteomes" id="UP000198976"/>
    </source>
</evidence>
<dbReference type="InterPro" id="IPR018170">
    <property type="entry name" value="Aldo/ket_reductase_CS"/>
</dbReference>